<gene>
    <name evidence="2" type="ORF">GCM10010411_12360</name>
</gene>
<keyword evidence="3" id="KW-1185">Reference proteome</keyword>
<feature type="domain" description="Carrier" evidence="1">
    <location>
        <begin position="5"/>
        <end position="78"/>
    </location>
</feature>
<dbReference type="Gene3D" id="1.10.1200.10">
    <property type="entry name" value="ACP-like"/>
    <property type="match status" value="1"/>
</dbReference>
<organism evidence="2 3">
    <name type="scientific">Actinomadura fulvescens</name>
    <dbReference type="NCBI Taxonomy" id="46160"/>
    <lineage>
        <taxon>Bacteria</taxon>
        <taxon>Bacillati</taxon>
        <taxon>Actinomycetota</taxon>
        <taxon>Actinomycetes</taxon>
        <taxon>Streptosporangiales</taxon>
        <taxon>Thermomonosporaceae</taxon>
        <taxon>Actinomadura</taxon>
    </lineage>
</organism>
<evidence type="ECO:0000313" key="3">
    <source>
        <dbReference type="Proteomes" id="UP001501509"/>
    </source>
</evidence>
<evidence type="ECO:0000313" key="2">
    <source>
        <dbReference type="EMBL" id="GAA2581319.1"/>
    </source>
</evidence>
<dbReference type="InterPro" id="IPR036736">
    <property type="entry name" value="ACP-like_sf"/>
</dbReference>
<dbReference type="InterPro" id="IPR009081">
    <property type="entry name" value="PP-bd_ACP"/>
</dbReference>
<dbReference type="EMBL" id="BAAATD010000001">
    <property type="protein sequence ID" value="GAA2581319.1"/>
    <property type="molecule type" value="Genomic_DNA"/>
</dbReference>
<dbReference type="PROSITE" id="PS50075">
    <property type="entry name" value="CARRIER"/>
    <property type="match status" value="1"/>
</dbReference>
<protein>
    <recommendedName>
        <fullName evidence="1">Carrier domain-containing protein</fullName>
    </recommendedName>
</protein>
<dbReference type="Pfam" id="PF00550">
    <property type="entry name" value="PP-binding"/>
    <property type="match status" value="1"/>
</dbReference>
<dbReference type="Proteomes" id="UP001501509">
    <property type="component" value="Unassembled WGS sequence"/>
</dbReference>
<evidence type="ECO:0000259" key="1">
    <source>
        <dbReference type="PROSITE" id="PS50075"/>
    </source>
</evidence>
<proteinExistence type="predicted"/>
<name>A0ABP6BPW9_9ACTN</name>
<dbReference type="SUPFAM" id="SSF47336">
    <property type="entry name" value="ACP-like"/>
    <property type="match status" value="1"/>
</dbReference>
<dbReference type="RefSeq" id="WP_344538451.1">
    <property type="nucleotide sequence ID" value="NZ_BAAATD010000001.1"/>
</dbReference>
<accession>A0ABP6BPW9</accession>
<comment type="caution">
    <text evidence="2">The sequence shown here is derived from an EMBL/GenBank/DDBJ whole genome shotgun (WGS) entry which is preliminary data.</text>
</comment>
<sequence>MSAPALTAERVRADIAAMVGCDPAEIGAGENLFDLGLDSMRLMTLVERWREAGAPHLEVPDLAERPELAYWTSLVAGT</sequence>
<reference evidence="3" key="1">
    <citation type="journal article" date="2019" name="Int. J. Syst. Evol. Microbiol.">
        <title>The Global Catalogue of Microorganisms (GCM) 10K type strain sequencing project: providing services to taxonomists for standard genome sequencing and annotation.</title>
        <authorList>
            <consortium name="The Broad Institute Genomics Platform"/>
            <consortium name="The Broad Institute Genome Sequencing Center for Infectious Disease"/>
            <person name="Wu L."/>
            <person name="Ma J."/>
        </authorList>
    </citation>
    <scope>NUCLEOTIDE SEQUENCE [LARGE SCALE GENOMIC DNA]</scope>
    <source>
        <strain evidence="3">JCM 6833</strain>
    </source>
</reference>